<organism evidence="3 4">
    <name type="scientific">Plasmodium falciparum FCH/4</name>
    <dbReference type="NCBI Taxonomy" id="1036724"/>
    <lineage>
        <taxon>Eukaryota</taxon>
        <taxon>Sar</taxon>
        <taxon>Alveolata</taxon>
        <taxon>Apicomplexa</taxon>
        <taxon>Aconoidasida</taxon>
        <taxon>Haemosporida</taxon>
        <taxon>Plasmodiidae</taxon>
        <taxon>Plasmodium</taxon>
        <taxon>Plasmodium (Laverania)</taxon>
    </lineage>
</organism>
<dbReference type="PROSITE" id="PS50889">
    <property type="entry name" value="S4"/>
    <property type="match status" value="1"/>
</dbReference>
<evidence type="ECO:0000313" key="4">
    <source>
        <dbReference type="Proteomes" id="UP000030656"/>
    </source>
</evidence>
<dbReference type="PANTHER" id="PTHR47683">
    <property type="entry name" value="PSEUDOURIDINE SYNTHASE FAMILY PROTEIN-RELATED"/>
    <property type="match status" value="1"/>
</dbReference>
<evidence type="ECO:0000313" key="3">
    <source>
        <dbReference type="EMBL" id="ETW29986.1"/>
    </source>
</evidence>
<evidence type="ECO:0000256" key="1">
    <source>
        <dbReference type="PROSITE-ProRule" id="PRU00182"/>
    </source>
</evidence>
<dbReference type="Proteomes" id="UP000030656">
    <property type="component" value="Unassembled WGS sequence"/>
</dbReference>
<protein>
    <submittedName>
        <fullName evidence="3">Uncharacterized protein</fullName>
    </submittedName>
</protein>
<dbReference type="AlphaFoldDB" id="A0A024VQ25"/>
<reference evidence="3 4" key="1">
    <citation type="submission" date="2013-02" db="EMBL/GenBank/DDBJ databases">
        <title>The Genome Annotation of Plasmodium falciparum FCH/4.</title>
        <authorList>
            <consortium name="The Broad Institute Genome Sequencing Platform"/>
            <consortium name="The Broad Institute Genome Sequencing Center for Infectious Disease"/>
            <person name="Neafsey D."/>
            <person name="Hoffman S."/>
            <person name="Volkman S."/>
            <person name="Rosenthal P."/>
            <person name="Walker B."/>
            <person name="Young S.K."/>
            <person name="Zeng Q."/>
            <person name="Gargeya S."/>
            <person name="Fitzgerald M."/>
            <person name="Haas B."/>
            <person name="Abouelleil A."/>
            <person name="Allen A.W."/>
            <person name="Alvarado L."/>
            <person name="Arachchi H.M."/>
            <person name="Berlin A.M."/>
            <person name="Chapman S.B."/>
            <person name="Gainer-Dewar J."/>
            <person name="Goldberg J."/>
            <person name="Griggs A."/>
            <person name="Gujja S."/>
            <person name="Hansen M."/>
            <person name="Howarth C."/>
            <person name="Imamovic A."/>
            <person name="Ireland A."/>
            <person name="Larimer J."/>
            <person name="McCowan C."/>
            <person name="Murphy C."/>
            <person name="Pearson M."/>
            <person name="Poon T.W."/>
            <person name="Priest M."/>
            <person name="Roberts A."/>
            <person name="Saif S."/>
            <person name="Shea T."/>
            <person name="Sisk P."/>
            <person name="Sykes S."/>
            <person name="Wortman J."/>
            <person name="Nusbaum C."/>
            <person name="Birren B."/>
        </authorList>
    </citation>
    <scope>NUCLEOTIDE SEQUENCE [LARGE SCALE GENOMIC DNA]</scope>
    <source>
        <strain evidence="3 4">FCH/4</strain>
    </source>
</reference>
<dbReference type="EMBL" id="KI927941">
    <property type="protein sequence ID" value="ETW29986.1"/>
    <property type="molecule type" value="Genomic_DNA"/>
</dbReference>
<feature type="compositionally biased region" description="Basic and acidic residues" evidence="2">
    <location>
        <begin position="115"/>
        <end position="127"/>
    </location>
</feature>
<proteinExistence type="predicted"/>
<sequence length="563" mass="67706">MFLLTHNIKLRIRKYNNRLIIFERIYRYICDDIKKEIIEHSYSKEKYDNLNLSEECKKHIDFKQKLLYDYVSKENNISTFVKKKEENNLSSYMCLVKDNDRSKLKIKINKKKTKEEEKEDKKFDQEKKKKKKKKEEDEILLNNKYVEVEYMGEYKKWIKKKKNNYLKEEDNKEKEIITKKLNKNVKEQNNEHIYQNEDIYQNKHIYQNEDIYQNNKQDTNISAHHNNNYISDEKKYNKSDLCNISQTNNNIILDIDNDLKNIYIDNSKYFKLDIERNTKKEKIKLNQYCSYNGICSSRFVNNNVKNGLFKVNDKIVYENVEICLGVDKIELTNRGKDLLKNKITIILNKPKHYLSISNDNKSYKKLLVRNLIRNENKYIQEEHKCMSYFIYKNVNIEKVPNLYVCGRLDANSKYLKMFNIFIRNFSKKAGWSWIKNRRGRKKILSISYPPKDRSNIIKLSDDSDKLIFICNGKLRNNFLSTVKNMKETKCIIKNNNITTPCLVISKAKCHTLLELFTYDEILHLEKLSPHILKLFEEAEKGFEENKQNCILRKHEALKFRLIK</sequence>
<dbReference type="GO" id="GO:0003723">
    <property type="term" value="F:RNA binding"/>
    <property type="evidence" value="ECO:0007669"/>
    <property type="project" value="UniProtKB-KW"/>
</dbReference>
<reference evidence="3 4" key="2">
    <citation type="submission" date="2013-02" db="EMBL/GenBank/DDBJ databases">
        <title>The Genome Sequence of Plasmodium falciparum FCH/4.</title>
        <authorList>
            <consortium name="The Broad Institute Genome Sequencing Platform"/>
            <consortium name="The Broad Institute Genome Sequencing Center for Infectious Disease"/>
            <person name="Neafsey D."/>
            <person name="Cheeseman I."/>
            <person name="Volkman S."/>
            <person name="Adams J."/>
            <person name="Walker B."/>
            <person name="Young S.K."/>
            <person name="Zeng Q."/>
            <person name="Gargeya S."/>
            <person name="Fitzgerald M."/>
            <person name="Haas B."/>
            <person name="Abouelleil A."/>
            <person name="Alvarado L."/>
            <person name="Arachchi H.M."/>
            <person name="Berlin A.M."/>
            <person name="Chapman S.B."/>
            <person name="Dewar J."/>
            <person name="Goldberg J."/>
            <person name="Griggs A."/>
            <person name="Gujja S."/>
            <person name="Hansen M."/>
            <person name="Howarth C."/>
            <person name="Imamovic A."/>
            <person name="Larimer J."/>
            <person name="McCowan C."/>
            <person name="Murphy C."/>
            <person name="Neiman D."/>
            <person name="Pearson M."/>
            <person name="Priest M."/>
            <person name="Roberts A."/>
            <person name="Saif S."/>
            <person name="Shea T."/>
            <person name="Sisk P."/>
            <person name="Sykes S."/>
            <person name="Wortman J."/>
            <person name="Nusbaum C."/>
            <person name="Birren B."/>
        </authorList>
    </citation>
    <scope>NUCLEOTIDE SEQUENCE [LARGE SCALE GENOMIC DNA]</scope>
    <source>
        <strain evidence="3 4">FCH/4</strain>
    </source>
</reference>
<keyword evidence="1" id="KW-0694">RNA-binding</keyword>
<evidence type="ECO:0000256" key="2">
    <source>
        <dbReference type="SAM" id="MobiDB-lite"/>
    </source>
</evidence>
<dbReference type="InterPro" id="IPR050343">
    <property type="entry name" value="RsuA_PseudoU_synthase"/>
</dbReference>
<gene>
    <name evidence="3" type="ORF">PFFCH_02577</name>
</gene>
<feature type="region of interest" description="Disordered" evidence="2">
    <location>
        <begin position="115"/>
        <end position="135"/>
    </location>
</feature>
<dbReference type="OrthoDB" id="440619at2759"/>
<dbReference type="PANTHER" id="PTHR47683:SF2">
    <property type="entry name" value="RNA-BINDING S4 DOMAIN-CONTAINING PROTEIN"/>
    <property type="match status" value="1"/>
</dbReference>
<accession>A0A024VQ25</accession>
<name>A0A024VQ25_PLAFA</name>